<keyword evidence="2" id="KW-1185">Reference proteome</keyword>
<dbReference type="AlphaFoldDB" id="A0A8X6H6I7"/>
<dbReference type="Proteomes" id="UP000887116">
    <property type="component" value="Unassembled WGS sequence"/>
</dbReference>
<reference evidence="1" key="1">
    <citation type="submission" date="2020-07" db="EMBL/GenBank/DDBJ databases">
        <title>Multicomponent nature underlies the extraordinary mechanical properties of spider dragline silk.</title>
        <authorList>
            <person name="Kono N."/>
            <person name="Nakamura H."/>
            <person name="Mori M."/>
            <person name="Yoshida Y."/>
            <person name="Ohtoshi R."/>
            <person name="Malay A.D."/>
            <person name="Moran D.A.P."/>
            <person name="Tomita M."/>
            <person name="Numata K."/>
            <person name="Arakawa K."/>
        </authorList>
    </citation>
    <scope>NUCLEOTIDE SEQUENCE</scope>
</reference>
<evidence type="ECO:0000313" key="2">
    <source>
        <dbReference type="Proteomes" id="UP000887116"/>
    </source>
</evidence>
<gene>
    <name evidence="1" type="ORF">TNCT_391601</name>
</gene>
<organism evidence="1 2">
    <name type="scientific">Trichonephila clavata</name>
    <name type="common">Joro spider</name>
    <name type="synonym">Nephila clavata</name>
    <dbReference type="NCBI Taxonomy" id="2740835"/>
    <lineage>
        <taxon>Eukaryota</taxon>
        <taxon>Metazoa</taxon>
        <taxon>Ecdysozoa</taxon>
        <taxon>Arthropoda</taxon>
        <taxon>Chelicerata</taxon>
        <taxon>Arachnida</taxon>
        <taxon>Araneae</taxon>
        <taxon>Araneomorphae</taxon>
        <taxon>Entelegynae</taxon>
        <taxon>Araneoidea</taxon>
        <taxon>Nephilidae</taxon>
        <taxon>Trichonephila</taxon>
    </lineage>
</organism>
<accession>A0A8X6H6I7</accession>
<proteinExistence type="predicted"/>
<name>A0A8X6H6I7_TRICU</name>
<evidence type="ECO:0000313" key="1">
    <source>
        <dbReference type="EMBL" id="GFR18196.1"/>
    </source>
</evidence>
<protein>
    <submittedName>
        <fullName evidence="1">Uncharacterized protein</fullName>
    </submittedName>
</protein>
<dbReference type="OrthoDB" id="10288869at2759"/>
<comment type="caution">
    <text evidence="1">The sequence shown here is derived from an EMBL/GenBank/DDBJ whole genome shotgun (WGS) entry which is preliminary data.</text>
</comment>
<dbReference type="EMBL" id="BMAO01027580">
    <property type="protein sequence ID" value="GFR18196.1"/>
    <property type="molecule type" value="Genomic_DNA"/>
</dbReference>
<sequence>MLIRLLRPLRYLVTKDDHCREGMIIIALDDGENDEWSSIWSKRDQLGTPSASSLVVTSPSGMDILASERVNFSFQDNEGDSLTRSKPRIEI</sequence>